<accession>W4MFN1</accession>
<protein>
    <submittedName>
        <fullName evidence="1">Uncharacterized protein</fullName>
    </submittedName>
</protein>
<dbReference type="Proteomes" id="UP000019140">
    <property type="component" value="Unassembled WGS sequence"/>
</dbReference>
<evidence type="ECO:0000313" key="2">
    <source>
        <dbReference type="Proteomes" id="UP000019140"/>
    </source>
</evidence>
<sequence length="38" mass="4216">MDAAYLSGARTRYDGYALYGKYVPVGGQRNREGLQNFG</sequence>
<evidence type="ECO:0000313" key="1">
    <source>
        <dbReference type="EMBL" id="ETX08457.1"/>
    </source>
</evidence>
<name>W4MFN1_9BACT</name>
<gene>
    <name evidence="1" type="ORF">ETSY2_05305</name>
</gene>
<dbReference type="HOGENOM" id="CLU_3326053_0_0_7"/>
<reference evidence="1 2" key="1">
    <citation type="journal article" date="2014" name="Nature">
        <title>An environmental bacterial taxon with a large and distinct metabolic repertoire.</title>
        <authorList>
            <person name="Wilson M.C."/>
            <person name="Mori T."/>
            <person name="Ruckert C."/>
            <person name="Uria A.R."/>
            <person name="Helf M.J."/>
            <person name="Takada K."/>
            <person name="Gernert C."/>
            <person name="Steffens U.A."/>
            <person name="Heycke N."/>
            <person name="Schmitt S."/>
            <person name="Rinke C."/>
            <person name="Helfrich E.J."/>
            <person name="Brachmann A.O."/>
            <person name="Gurgui C."/>
            <person name="Wakimoto T."/>
            <person name="Kracht M."/>
            <person name="Crusemann M."/>
            <person name="Hentschel U."/>
            <person name="Abe I."/>
            <person name="Matsunaga S."/>
            <person name="Kalinowski J."/>
            <person name="Takeyama H."/>
            <person name="Piel J."/>
        </authorList>
    </citation>
    <scope>NUCLEOTIDE SEQUENCE [LARGE SCALE GENOMIC DNA]</scope>
    <source>
        <strain evidence="2">TSY2</strain>
    </source>
</reference>
<dbReference type="AlphaFoldDB" id="W4MFN1"/>
<proteinExistence type="predicted"/>
<keyword evidence="2" id="KW-1185">Reference proteome</keyword>
<dbReference type="EMBL" id="AZHX01000217">
    <property type="protein sequence ID" value="ETX08457.1"/>
    <property type="molecule type" value="Genomic_DNA"/>
</dbReference>
<comment type="caution">
    <text evidence="1">The sequence shown here is derived from an EMBL/GenBank/DDBJ whole genome shotgun (WGS) entry which is preliminary data.</text>
</comment>
<organism evidence="1 2">
    <name type="scientific">Candidatus Entotheonella gemina</name>
    <dbReference type="NCBI Taxonomy" id="1429439"/>
    <lineage>
        <taxon>Bacteria</taxon>
        <taxon>Pseudomonadati</taxon>
        <taxon>Nitrospinota/Tectimicrobiota group</taxon>
        <taxon>Candidatus Tectimicrobiota</taxon>
        <taxon>Candidatus Entotheonellia</taxon>
        <taxon>Candidatus Entotheonellales</taxon>
        <taxon>Candidatus Entotheonellaceae</taxon>
        <taxon>Candidatus Entotheonella</taxon>
    </lineage>
</organism>